<evidence type="ECO:0000313" key="2">
    <source>
        <dbReference type="EMBL" id="PIZ86470.1"/>
    </source>
</evidence>
<sequence>MKKSSDFVQETQQMNKNLIYILSLILNILGTILLAIPLVKSKKNIDDDLIITKNGSPKQNEDDNKYYTTFGLLKNKKLGLWGLILLGLGFVFQLILTI</sequence>
<reference evidence="3" key="1">
    <citation type="submission" date="2017-09" db="EMBL/GenBank/DDBJ databases">
        <title>Depth-based differentiation of microbial function through sediment-hosted aquifers and enrichment of novel symbionts in the deep terrestrial subsurface.</title>
        <authorList>
            <person name="Probst A.J."/>
            <person name="Ladd B."/>
            <person name="Jarett J.K."/>
            <person name="Geller-Mcgrath D.E."/>
            <person name="Sieber C.M.K."/>
            <person name="Emerson J.B."/>
            <person name="Anantharaman K."/>
            <person name="Thomas B.C."/>
            <person name="Malmstrom R."/>
            <person name="Stieglmeier M."/>
            <person name="Klingl A."/>
            <person name="Woyke T."/>
            <person name="Ryan C.M."/>
            <person name="Banfield J.F."/>
        </authorList>
    </citation>
    <scope>NUCLEOTIDE SEQUENCE [LARGE SCALE GENOMIC DNA]</scope>
</reference>
<evidence type="ECO:0000313" key="3">
    <source>
        <dbReference type="Proteomes" id="UP000229132"/>
    </source>
</evidence>
<dbReference type="EMBL" id="PFOX01000002">
    <property type="protein sequence ID" value="PIZ86470.1"/>
    <property type="molecule type" value="Genomic_DNA"/>
</dbReference>
<proteinExistence type="predicted"/>
<name>A0A2J0MJR6_9BACT</name>
<feature type="transmembrane region" description="Helical" evidence="1">
    <location>
        <begin position="20"/>
        <end position="39"/>
    </location>
</feature>
<keyword evidence="1" id="KW-0472">Membrane</keyword>
<dbReference type="AlphaFoldDB" id="A0A2J0MJR6"/>
<evidence type="ECO:0000256" key="1">
    <source>
        <dbReference type="SAM" id="Phobius"/>
    </source>
</evidence>
<protein>
    <submittedName>
        <fullName evidence="2">Uncharacterized protein</fullName>
    </submittedName>
</protein>
<keyword evidence="1" id="KW-0812">Transmembrane</keyword>
<dbReference type="Proteomes" id="UP000229132">
    <property type="component" value="Unassembled WGS sequence"/>
</dbReference>
<gene>
    <name evidence="2" type="ORF">COX94_00100</name>
</gene>
<feature type="transmembrane region" description="Helical" evidence="1">
    <location>
        <begin position="78"/>
        <end position="96"/>
    </location>
</feature>
<organism evidence="2 3">
    <name type="scientific">Candidatus Nomurabacteria bacterium CG_4_10_14_0_2_um_filter_33_9</name>
    <dbReference type="NCBI Taxonomy" id="1974728"/>
    <lineage>
        <taxon>Bacteria</taxon>
        <taxon>Candidatus Nomuraibacteriota</taxon>
    </lineage>
</organism>
<comment type="caution">
    <text evidence="2">The sequence shown here is derived from an EMBL/GenBank/DDBJ whole genome shotgun (WGS) entry which is preliminary data.</text>
</comment>
<accession>A0A2J0MJR6</accession>
<keyword evidence="1" id="KW-1133">Transmembrane helix</keyword>